<dbReference type="InterPro" id="IPR036568">
    <property type="entry name" value="GGCT-like_sf"/>
</dbReference>
<organism evidence="7">
    <name type="scientific">Strongyloides ratti</name>
    <name type="common">Parasitic roundworm</name>
    <dbReference type="NCBI Taxonomy" id="34506"/>
    <lineage>
        <taxon>Eukaryota</taxon>
        <taxon>Metazoa</taxon>
        <taxon>Ecdysozoa</taxon>
        <taxon>Nematoda</taxon>
        <taxon>Chromadorea</taxon>
        <taxon>Rhabditida</taxon>
        <taxon>Tylenchina</taxon>
        <taxon>Panagrolaimomorpha</taxon>
        <taxon>Strongyloidoidea</taxon>
        <taxon>Strongyloididae</taxon>
        <taxon>Strongyloides</taxon>
    </lineage>
</organism>
<reference evidence="7" key="1">
    <citation type="submission" date="2014-09" db="EMBL/GenBank/DDBJ databases">
        <authorList>
            <person name="Aslett A.Martin."/>
        </authorList>
    </citation>
    <scope>NUCLEOTIDE SEQUENCE</scope>
    <source>
        <strain evidence="7">ED321 Heterogonic</strain>
    </source>
</reference>
<protein>
    <recommendedName>
        <fullName evidence="2">glutathione-specific gamma-glutamylcyclotransferase</fullName>
        <ecNumber evidence="2">4.3.2.7</ecNumber>
    </recommendedName>
    <alternativeName>
        <fullName evidence="4">Cation transport regulator-like protein 2</fullName>
    </alternativeName>
</protein>
<dbReference type="WBParaSite" id="SRAE_1000086200.1">
    <property type="protein sequence ID" value="SRAE_1000086200.1"/>
    <property type="gene ID" value="WBGene00257462"/>
</dbReference>
<dbReference type="Gene3D" id="3.10.490.10">
    <property type="entry name" value="Gamma-glutamyl cyclotransferase-like"/>
    <property type="match status" value="1"/>
</dbReference>
<reference evidence="9" key="3">
    <citation type="submission" date="2020-12" db="UniProtKB">
        <authorList>
            <consortium name="WormBaseParasite"/>
        </authorList>
    </citation>
    <scope>IDENTIFICATION</scope>
</reference>
<gene>
    <name evidence="7 9 10" type="ORF">SRAE_1000086200</name>
</gene>
<name>A0A090L396_STRRB</name>
<evidence type="ECO:0000256" key="5">
    <source>
        <dbReference type="ARBA" id="ARBA00045227"/>
    </source>
</evidence>
<evidence type="ECO:0000313" key="7">
    <source>
        <dbReference type="EMBL" id="CEF62592.1"/>
    </source>
</evidence>
<dbReference type="PANTHER" id="PTHR12192">
    <property type="entry name" value="CATION TRANSPORT PROTEIN CHAC-RELATED"/>
    <property type="match status" value="1"/>
</dbReference>
<evidence type="ECO:0000313" key="9">
    <source>
        <dbReference type="WBParaSite" id="SRAE_1000086200.1"/>
    </source>
</evidence>
<accession>A0A090L396</accession>
<dbReference type="WormBase" id="SRAE_1000086200">
    <property type="protein sequence ID" value="SRP01539"/>
    <property type="gene ID" value="WBGene00257462"/>
</dbReference>
<dbReference type="CTD" id="36374957"/>
<dbReference type="GO" id="GO:0061928">
    <property type="term" value="F:glutathione specific gamma-glutamylcyclotransferase activity"/>
    <property type="evidence" value="ECO:0007669"/>
    <property type="project" value="UniProtKB-EC"/>
</dbReference>
<keyword evidence="3" id="KW-0456">Lyase</keyword>
<dbReference type="SUPFAM" id="SSF110857">
    <property type="entry name" value="Gamma-glutamyl cyclotransferase-like"/>
    <property type="match status" value="1"/>
</dbReference>
<dbReference type="Proteomes" id="UP000035682">
    <property type="component" value="Unplaced"/>
</dbReference>
<dbReference type="OMA" id="VHRMAPH"/>
<dbReference type="InterPro" id="IPR013024">
    <property type="entry name" value="GGCT-like"/>
</dbReference>
<keyword evidence="8" id="KW-1185">Reference proteome</keyword>
<evidence type="ECO:0000313" key="8">
    <source>
        <dbReference type="Proteomes" id="UP000035682"/>
    </source>
</evidence>
<dbReference type="STRING" id="34506.A0A090L396"/>
<comment type="function">
    <text evidence="5">Catalyzes the cleavage of glutathione into 5-oxo-L-proline and a Cys-Gly dipeptide. Acts specifically on glutathione, but not on other gamma-glutamyl peptides.</text>
</comment>
<comment type="catalytic activity">
    <reaction evidence="6">
        <text>glutathione = L-cysteinylglycine + 5-oxo-L-proline</text>
        <dbReference type="Rhea" id="RHEA:47724"/>
        <dbReference type="ChEBI" id="CHEBI:57925"/>
        <dbReference type="ChEBI" id="CHEBI:58402"/>
        <dbReference type="ChEBI" id="CHEBI:61694"/>
        <dbReference type="EC" id="4.3.2.7"/>
    </reaction>
</comment>
<dbReference type="PANTHER" id="PTHR12192:SF2">
    <property type="entry name" value="GLUTATHIONE-SPECIFIC GAMMA-GLUTAMYLCYCLOTRANSFERASE 2"/>
    <property type="match status" value="1"/>
</dbReference>
<evidence type="ECO:0000313" key="10">
    <source>
        <dbReference type="WormBase" id="SRAE_1000086200"/>
    </source>
</evidence>
<evidence type="ECO:0000256" key="6">
    <source>
        <dbReference type="ARBA" id="ARBA00048073"/>
    </source>
</evidence>
<dbReference type="EMBL" id="LN609528">
    <property type="protein sequence ID" value="CEF62592.1"/>
    <property type="molecule type" value="Genomic_DNA"/>
</dbReference>
<evidence type="ECO:0000256" key="1">
    <source>
        <dbReference type="ARBA" id="ARBA00009662"/>
    </source>
</evidence>
<dbReference type="GeneID" id="36374957"/>
<dbReference type="CDD" id="cd06661">
    <property type="entry name" value="GGCT_like"/>
    <property type="match status" value="1"/>
</dbReference>
<proteinExistence type="inferred from homology"/>
<evidence type="ECO:0000256" key="3">
    <source>
        <dbReference type="ARBA" id="ARBA00023239"/>
    </source>
</evidence>
<evidence type="ECO:0000256" key="2">
    <source>
        <dbReference type="ARBA" id="ARBA00012344"/>
    </source>
</evidence>
<dbReference type="Pfam" id="PF04752">
    <property type="entry name" value="ChaC"/>
    <property type="match status" value="1"/>
</dbReference>
<dbReference type="RefSeq" id="XP_024501794.1">
    <property type="nucleotide sequence ID" value="XM_024647747.1"/>
</dbReference>
<dbReference type="GO" id="GO:0005737">
    <property type="term" value="C:cytoplasm"/>
    <property type="evidence" value="ECO:0007669"/>
    <property type="project" value="TreeGrafter"/>
</dbReference>
<evidence type="ECO:0000256" key="4">
    <source>
        <dbReference type="ARBA" id="ARBA00043195"/>
    </source>
</evidence>
<dbReference type="EC" id="4.3.2.7" evidence="2"/>
<dbReference type="GO" id="GO:0006751">
    <property type="term" value="P:glutathione catabolic process"/>
    <property type="evidence" value="ECO:0007669"/>
    <property type="project" value="InterPro"/>
</dbReference>
<comment type="similarity">
    <text evidence="1">Belongs to the gamma-glutamylcyclotransferase family. ChaC subfamily.</text>
</comment>
<dbReference type="OrthoDB" id="1933483at2759"/>
<dbReference type="AlphaFoldDB" id="A0A090L396"/>
<sequence length="222" mass="25776">MTDVIMYIFGYGSLLWYTDFEYDEVIPGEVQDFVRRFYQLSPDHRGTEKNPGRTVTIIPEKGGSCWGLAYHVPEEYVEKTIAYLDHRERAGYRSELVTFKPDNGNQPFQVLVYIAIPENNPYLSPATSIYDICDVIISSHGRSGSNLEYALRLADCVRRMAPHIKDDHLFDIENELIKRCKSLYINDKVLFDIGYKLDYLQNMNNHTKSIEKETNYIKISIP</sequence>
<reference evidence="8" key="2">
    <citation type="submission" date="2014-09" db="EMBL/GenBank/DDBJ databases">
        <authorList>
            <person name="Martin A.A."/>
        </authorList>
    </citation>
    <scope>NUCLEOTIDE SEQUENCE</scope>
    <source>
        <strain evidence="8">ED321</strain>
    </source>
</reference>
<dbReference type="InterPro" id="IPR006840">
    <property type="entry name" value="ChaC"/>
</dbReference>